<evidence type="ECO:0000313" key="5">
    <source>
        <dbReference type="Proteomes" id="UP001498398"/>
    </source>
</evidence>
<dbReference type="InterPro" id="IPR032675">
    <property type="entry name" value="LRR_dom_sf"/>
</dbReference>
<sequence>MLLETGRMTESTLMTPEPPPSATSSTPGRNSILLCNRCHHEFIGYNVDMLPSAFSRLRSNYIPSVTERSQIQLSGDEFQRDIEKYGREISRLRSILNQLEEEQRMLQQCAERLVGLLIPIRKLPTEILGEIFAFLCAPKSRFDVGNGNAPLHVALQLSQTCYFWRTVALARTELWSSIEVDLGEMDDLGYRFLSLYLQNSRHASLSLSISGADISRYPTQKQTLALKTFELLLDHADRWRSVELSCDCALFEHMSRHLSRVAVEGTYFPRLEFIDLTWVEDPDFDMASLKQSLRCFKRLPRLRSLSISDYAADCLPLSLSQLTSISFFSLGWPDHFAILDKCPNIQTLQLDGYGHYDLDPIPPHTISLAHLTSLSIDYDRNGSFVNLFQNLYVPSLKNLKICDGLQPKMASWIREAYISLQRRSGFSLRRLIIHNCILPEDDLIEILRRTPSLERLTYYEWQTSSEEIVNSPHPASNFPPGPSVLHQQNVPPIATTTSLLLTLALRPMPRLLPSLRILGKLTFFSLVSCILKQYRY</sequence>
<evidence type="ECO:0000259" key="3">
    <source>
        <dbReference type="Pfam" id="PF12937"/>
    </source>
</evidence>
<dbReference type="Proteomes" id="UP001498398">
    <property type="component" value="Unassembled WGS sequence"/>
</dbReference>
<organism evidence="4 5">
    <name type="scientific">Marasmiellus scandens</name>
    <dbReference type="NCBI Taxonomy" id="2682957"/>
    <lineage>
        <taxon>Eukaryota</taxon>
        <taxon>Fungi</taxon>
        <taxon>Dikarya</taxon>
        <taxon>Basidiomycota</taxon>
        <taxon>Agaricomycotina</taxon>
        <taxon>Agaricomycetes</taxon>
        <taxon>Agaricomycetidae</taxon>
        <taxon>Agaricales</taxon>
        <taxon>Marasmiineae</taxon>
        <taxon>Omphalotaceae</taxon>
        <taxon>Marasmiellus</taxon>
    </lineage>
</organism>
<dbReference type="Gene3D" id="1.20.1280.50">
    <property type="match status" value="1"/>
</dbReference>
<feature type="domain" description="F-box" evidence="3">
    <location>
        <begin position="121"/>
        <end position="178"/>
    </location>
</feature>
<reference evidence="4 5" key="1">
    <citation type="submission" date="2024-01" db="EMBL/GenBank/DDBJ databases">
        <title>A draft genome for the cacao thread blight pathogen Marasmiellus scandens.</title>
        <authorList>
            <person name="Baruah I.K."/>
            <person name="Leung J."/>
            <person name="Bukari Y."/>
            <person name="Amoako-Attah I."/>
            <person name="Meinhardt L.W."/>
            <person name="Bailey B.A."/>
            <person name="Cohen S.P."/>
        </authorList>
    </citation>
    <scope>NUCLEOTIDE SEQUENCE [LARGE SCALE GENOMIC DNA]</scope>
    <source>
        <strain evidence="4 5">GH-19</strain>
    </source>
</reference>
<evidence type="ECO:0000256" key="1">
    <source>
        <dbReference type="SAM" id="Coils"/>
    </source>
</evidence>
<keyword evidence="1" id="KW-0175">Coiled coil</keyword>
<comment type="caution">
    <text evidence="4">The sequence shown here is derived from an EMBL/GenBank/DDBJ whole genome shotgun (WGS) entry which is preliminary data.</text>
</comment>
<dbReference type="Pfam" id="PF12937">
    <property type="entry name" value="F-box-like"/>
    <property type="match status" value="1"/>
</dbReference>
<feature type="region of interest" description="Disordered" evidence="2">
    <location>
        <begin position="1"/>
        <end position="28"/>
    </location>
</feature>
<protein>
    <recommendedName>
        <fullName evidence="3">F-box domain-containing protein</fullName>
    </recommendedName>
</protein>
<evidence type="ECO:0000313" key="4">
    <source>
        <dbReference type="EMBL" id="KAK7464102.1"/>
    </source>
</evidence>
<dbReference type="SUPFAM" id="SSF52047">
    <property type="entry name" value="RNI-like"/>
    <property type="match status" value="1"/>
</dbReference>
<accession>A0ABR1JPC5</accession>
<keyword evidence="5" id="KW-1185">Reference proteome</keyword>
<gene>
    <name evidence="4" type="ORF">VKT23_006264</name>
</gene>
<evidence type="ECO:0000256" key="2">
    <source>
        <dbReference type="SAM" id="MobiDB-lite"/>
    </source>
</evidence>
<name>A0ABR1JPC5_9AGAR</name>
<dbReference type="InterPro" id="IPR001810">
    <property type="entry name" value="F-box_dom"/>
</dbReference>
<proteinExistence type="predicted"/>
<dbReference type="PANTHER" id="PTHR38926:SF5">
    <property type="entry name" value="F-BOX AND LEUCINE-RICH REPEAT PROTEIN 6"/>
    <property type="match status" value="1"/>
</dbReference>
<dbReference type="EMBL" id="JBANRG010000008">
    <property type="protein sequence ID" value="KAK7464102.1"/>
    <property type="molecule type" value="Genomic_DNA"/>
</dbReference>
<feature type="coiled-coil region" evidence="1">
    <location>
        <begin position="82"/>
        <end position="112"/>
    </location>
</feature>
<dbReference type="PANTHER" id="PTHR38926">
    <property type="entry name" value="F-BOX DOMAIN CONTAINING PROTEIN, EXPRESSED"/>
    <property type="match status" value="1"/>
</dbReference>
<dbReference type="Gene3D" id="3.80.10.10">
    <property type="entry name" value="Ribonuclease Inhibitor"/>
    <property type="match status" value="1"/>
</dbReference>